<dbReference type="Gene3D" id="3.40.50.1820">
    <property type="entry name" value="alpha/beta hydrolase"/>
    <property type="match status" value="1"/>
</dbReference>
<gene>
    <name evidence="2" type="ORF">OHC33_004917</name>
</gene>
<dbReference type="Pfam" id="PF12697">
    <property type="entry name" value="Abhydrolase_6"/>
    <property type="match status" value="1"/>
</dbReference>
<dbReference type="InterPro" id="IPR000073">
    <property type="entry name" value="AB_hydrolase_1"/>
</dbReference>
<feature type="domain" description="AB hydrolase-1" evidence="1">
    <location>
        <begin position="8"/>
        <end position="243"/>
    </location>
</feature>
<dbReference type="InterPro" id="IPR052897">
    <property type="entry name" value="Sec-Metab_Biosynth_Hydrolase"/>
</dbReference>
<reference evidence="2 3" key="1">
    <citation type="submission" date="2022-12" db="EMBL/GenBank/DDBJ databases">
        <title>Genomic features and morphological characterization of a novel Knufia sp. strain isolated from spacecraft assembly facility.</title>
        <authorList>
            <person name="Teixeira M."/>
            <person name="Chander A.M."/>
            <person name="Stajich J.E."/>
            <person name="Venkateswaran K."/>
        </authorList>
    </citation>
    <scope>NUCLEOTIDE SEQUENCE [LARGE SCALE GENOMIC DNA]</scope>
    <source>
        <strain evidence="2 3">FJI-L2-BK-P2</strain>
    </source>
</reference>
<dbReference type="PANTHER" id="PTHR37017:SF11">
    <property type="entry name" value="ESTERASE_LIPASE_THIOESTERASE DOMAIN-CONTAINING PROTEIN"/>
    <property type="match status" value="1"/>
</dbReference>
<organism evidence="2 3">
    <name type="scientific">Knufia fluminis</name>
    <dbReference type="NCBI Taxonomy" id="191047"/>
    <lineage>
        <taxon>Eukaryota</taxon>
        <taxon>Fungi</taxon>
        <taxon>Dikarya</taxon>
        <taxon>Ascomycota</taxon>
        <taxon>Pezizomycotina</taxon>
        <taxon>Eurotiomycetes</taxon>
        <taxon>Chaetothyriomycetidae</taxon>
        <taxon>Chaetothyriales</taxon>
        <taxon>Trichomeriaceae</taxon>
        <taxon>Knufia</taxon>
    </lineage>
</organism>
<keyword evidence="3" id="KW-1185">Reference proteome</keyword>
<evidence type="ECO:0000259" key="1">
    <source>
        <dbReference type="Pfam" id="PF12697"/>
    </source>
</evidence>
<proteinExistence type="predicted"/>
<dbReference type="AlphaFoldDB" id="A0AAN8EFA2"/>
<evidence type="ECO:0000313" key="3">
    <source>
        <dbReference type="Proteomes" id="UP001316803"/>
    </source>
</evidence>
<comment type="caution">
    <text evidence="2">The sequence shown here is derived from an EMBL/GenBank/DDBJ whole genome shotgun (WGS) entry which is preliminary data.</text>
</comment>
<name>A0AAN8EFA2_9EURO</name>
<dbReference type="InterPro" id="IPR029058">
    <property type="entry name" value="AB_hydrolase_fold"/>
</dbReference>
<sequence length="258" mass="28703">MVAQKPTIVLIPGAWHYPQCFDLLVDRLHELNYETRQIKLKSVVTPDESRTRSHQEDVVVTREAIDPLIEQGKEVIVLGHSYGGRVVSEAALGLGKQGSKQGGVVHLIYCCAFVIENGESIFSLMQNPTLAAGLPSHFAAVEEDGVTLRVLEEHAIDTFYHDLEPVLAQKMVDNLGLHSFLAFKSSQEHCAHREIPTTYILCEQDRAIFPFVQQHMIEAGDIKDVVKLNASHSPFLSMPDEVVGIINRIAEQKENAQS</sequence>
<protein>
    <recommendedName>
        <fullName evidence="1">AB hydrolase-1 domain-containing protein</fullName>
    </recommendedName>
</protein>
<dbReference type="SUPFAM" id="SSF53474">
    <property type="entry name" value="alpha/beta-Hydrolases"/>
    <property type="match status" value="1"/>
</dbReference>
<accession>A0AAN8EFA2</accession>
<dbReference type="EMBL" id="JAKLMC020000009">
    <property type="protein sequence ID" value="KAK5954344.1"/>
    <property type="molecule type" value="Genomic_DNA"/>
</dbReference>
<dbReference type="PANTHER" id="PTHR37017">
    <property type="entry name" value="AB HYDROLASE-1 DOMAIN-CONTAINING PROTEIN-RELATED"/>
    <property type="match status" value="1"/>
</dbReference>
<evidence type="ECO:0000313" key="2">
    <source>
        <dbReference type="EMBL" id="KAK5954344.1"/>
    </source>
</evidence>
<dbReference type="Proteomes" id="UP001316803">
    <property type="component" value="Unassembled WGS sequence"/>
</dbReference>